<dbReference type="AlphaFoldDB" id="Q4SKM5"/>
<feature type="region of interest" description="Disordered" evidence="6">
    <location>
        <begin position="84"/>
        <end position="114"/>
    </location>
</feature>
<comment type="subcellular location">
    <subcellularLocation>
        <location evidence="1">Nucleus</location>
    </subcellularLocation>
</comment>
<evidence type="ECO:0000259" key="7">
    <source>
        <dbReference type="PROSITE" id="PS50112"/>
    </source>
</evidence>
<gene>
    <name evidence="8" type="ORF">GSTENG00016652001</name>
</gene>
<dbReference type="InterPro" id="IPR013767">
    <property type="entry name" value="PAS_fold"/>
</dbReference>
<organism evidence="8">
    <name type="scientific">Tetraodon nigroviridis</name>
    <name type="common">Spotted green pufferfish</name>
    <name type="synonym">Chelonodon nigroviridis</name>
    <dbReference type="NCBI Taxonomy" id="99883"/>
    <lineage>
        <taxon>Eukaryota</taxon>
        <taxon>Metazoa</taxon>
        <taxon>Chordata</taxon>
        <taxon>Craniata</taxon>
        <taxon>Vertebrata</taxon>
        <taxon>Euteleostomi</taxon>
        <taxon>Actinopterygii</taxon>
        <taxon>Neopterygii</taxon>
        <taxon>Teleostei</taxon>
        <taxon>Neoteleostei</taxon>
        <taxon>Acanthomorphata</taxon>
        <taxon>Eupercaria</taxon>
        <taxon>Tetraodontiformes</taxon>
        <taxon>Tetradontoidea</taxon>
        <taxon>Tetraodontidae</taxon>
        <taxon>Tetraodon</taxon>
    </lineage>
</organism>
<comment type="caution">
    <text evidence="8">The sequence shown here is derived from an EMBL/GenBank/DDBJ whole genome shotgun (WGS) entry which is preliminary data.</text>
</comment>
<sequence>MAKEEEEEAGKVMSGDDFHIREVLKPGGFYNIRTVPGTCFPATGTKSKRDAPASQQFRANLLSFLVCGDHEMGDRAFLLADREEQTNQDKASRKHISGPAAPNPDHRKESLPQGATVNESSLLLESAFPNPANRYFSSGSACKAPLKICFALVVSSDGMVFYASSTIVDYLGFHQTDVMHQNVFDYIHIDDRQEFRRQLHWAMCPPQTQNTSTAQDSQLAGGAGDDYVVSKLFHSAEASGIPPEFSGFLNRCFITRVRCLLDSTSGFLVRSFDTSGFSKCCITDETIRGPNTMQFQGRLKFLHGQKKKSVSGAPMPPQLALFCVAVPLLLPSITEMKMKSMLLRGK</sequence>
<keyword evidence="3" id="KW-0238">DNA-binding</keyword>
<dbReference type="GO" id="GO:0004879">
    <property type="term" value="F:nuclear receptor activity"/>
    <property type="evidence" value="ECO:0007669"/>
    <property type="project" value="TreeGrafter"/>
</dbReference>
<dbReference type="KEGG" id="tng:GSTEN00016652G001"/>
<keyword evidence="4" id="KW-0804">Transcription</keyword>
<dbReference type="GO" id="GO:0000976">
    <property type="term" value="F:transcription cis-regulatory region binding"/>
    <property type="evidence" value="ECO:0007669"/>
    <property type="project" value="TreeGrafter"/>
</dbReference>
<evidence type="ECO:0000256" key="3">
    <source>
        <dbReference type="ARBA" id="ARBA00023125"/>
    </source>
</evidence>
<feature type="domain" description="PAS" evidence="7">
    <location>
        <begin position="152"/>
        <end position="203"/>
    </location>
</feature>
<dbReference type="SUPFAM" id="SSF55785">
    <property type="entry name" value="PYP-like sensor domain (PAS domain)"/>
    <property type="match status" value="1"/>
</dbReference>
<dbReference type="InterPro" id="IPR035965">
    <property type="entry name" value="PAS-like_dom_sf"/>
</dbReference>
<keyword evidence="2" id="KW-0805">Transcription regulation</keyword>
<dbReference type="PANTHER" id="PTHR10649">
    <property type="entry name" value="ARYL HYDROCARBON RECEPTOR"/>
    <property type="match status" value="1"/>
</dbReference>
<dbReference type="OrthoDB" id="7788762at2759"/>
<evidence type="ECO:0000256" key="4">
    <source>
        <dbReference type="ARBA" id="ARBA00023163"/>
    </source>
</evidence>
<reference evidence="8" key="1">
    <citation type="journal article" date="2004" name="Nature">
        <title>Genome duplication in the teleost fish Tetraodon nigroviridis reveals the early vertebrate proto-karyotype.</title>
        <authorList>
            <person name="Jaillon O."/>
            <person name="Aury J.-M."/>
            <person name="Brunet F."/>
            <person name="Petit J.-L."/>
            <person name="Stange-Thomann N."/>
            <person name="Mauceli E."/>
            <person name="Bouneau L."/>
            <person name="Fischer C."/>
            <person name="Ozouf-Costaz C."/>
            <person name="Bernot A."/>
            <person name="Nicaud S."/>
            <person name="Jaffe D."/>
            <person name="Fisher S."/>
            <person name="Lutfalla G."/>
            <person name="Dossat C."/>
            <person name="Segurens B."/>
            <person name="Dasilva C."/>
            <person name="Salanoubat M."/>
            <person name="Levy M."/>
            <person name="Boudet N."/>
            <person name="Castellano S."/>
            <person name="Anthouard V."/>
            <person name="Jubin C."/>
            <person name="Castelli V."/>
            <person name="Katinka M."/>
            <person name="Vacherie B."/>
            <person name="Biemont C."/>
            <person name="Skalli Z."/>
            <person name="Cattolico L."/>
            <person name="Poulain J."/>
            <person name="De Berardinis V."/>
            <person name="Cruaud C."/>
            <person name="Duprat S."/>
            <person name="Brottier P."/>
            <person name="Coutanceau J.-P."/>
            <person name="Gouzy J."/>
            <person name="Parra G."/>
            <person name="Lardier G."/>
            <person name="Chapple C."/>
            <person name="McKernan K.J."/>
            <person name="McEwan P."/>
            <person name="Bosak S."/>
            <person name="Kellis M."/>
            <person name="Volff J.-N."/>
            <person name="Guigo R."/>
            <person name="Zody M.C."/>
            <person name="Mesirov J."/>
            <person name="Lindblad-Toh K."/>
            <person name="Birren B."/>
            <person name="Nusbaum C."/>
            <person name="Kahn D."/>
            <person name="Robinson-Rechavi M."/>
            <person name="Laudet V."/>
            <person name="Schachter V."/>
            <person name="Quetier F."/>
            <person name="Saurin W."/>
            <person name="Scarpelli C."/>
            <person name="Wincker P."/>
            <person name="Lander E.S."/>
            <person name="Weissenbach J."/>
            <person name="Roest Crollius H."/>
        </authorList>
    </citation>
    <scope>NUCLEOTIDE SEQUENCE [LARGE SCALE GENOMIC DNA]</scope>
</reference>
<name>Q4SKM5_TETNG</name>
<dbReference type="CDD" id="cd00130">
    <property type="entry name" value="PAS"/>
    <property type="match status" value="1"/>
</dbReference>
<evidence type="ECO:0000256" key="5">
    <source>
        <dbReference type="ARBA" id="ARBA00023242"/>
    </source>
</evidence>
<dbReference type="InterPro" id="IPR039091">
    <property type="entry name" value="AHR/AHRR"/>
</dbReference>
<dbReference type="Pfam" id="PF00989">
    <property type="entry name" value="PAS"/>
    <property type="match status" value="1"/>
</dbReference>
<accession>Q4SKM5</accession>
<proteinExistence type="predicted"/>
<dbReference type="PANTHER" id="PTHR10649:SF3">
    <property type="entry name" value="ARYL HYDROCARBON RECEPTOR REPRESSOR"/>
    <property type="match status" value="1"/>
</dbReference>
<dbReference type="PROSITE" id="PS50112">
    <property type="entry name" value="PAS"/>
    <property type="match status" value="1"/>
</dbReference>
<evidence type="ECO:0000313" key="8">
    <source>
        <dbReference type="EMBL" id="CAF98807.1"/>
    </source>
</evidence>
<dbReference type="Gene3D" id="3.30.450.20">
    <property type="entry name" value="PAS domain"/>
    <property type="match status" value="1"/>
</dbReference>
<dbReference type="InterPro" id="IPR000014">
    <property type="entry name" value="PAS"/>
</dbReference>
<dbReference type="GO" id="GO:0034751">
    <property type="term" value="C:aryl hydrocarbon receptor complex"/>
    <property type="evidence" value="ECO:0007669"/>
    <property type="project" value="TreeGrafter"/>
</dbReference>
<feature type="non-terminal residue" evidence="8">
    <location>
        <position position="1"/>
    </location>
</feature>
<reference evidence="8" key="2">
    <citation type="submission" date="2004-02" db="EMBL/GenBank/DDBJ databases">
        <authorList>
            <consortium name="Genoscope"/>
            <consortium name="Whitehead Institute Centre for Genome Research"/>
        </authorList>
    </citation>
    <scope>NUCLEOTIDE SEQUENCE</scope>
</reference>
<evidence type="ECO:0000256" key="1">
    <source>
        <dbReference type="ARBA" id="ARBA00004123"/>
    </source>
</evidence>
<evidence type="ECO:0000256" key="2">
    <source>
        <dbReference type="ARBA" id="ARBA00023015"/>
    </source>
</evidence>
<dbReference type="GO" id="GO:0006805">
    <property type="term" value="P:xenobiotic metabolic process"/>
    <property type="evidence" value="ECO:0007669"/>
    <property type="project" value="InterPro"/>
</dbReference>
<dbReference type="EMBL" id="CAAE01014565">
    <property type="protein sequence ID" value="CAF98807.1"/>
    <property type="molecule type" value="Genomic_DNA"/>
</dbReference>
<dbReference type="GO" id="GO:0005634">
    <property type="term" value="C:nucleus"/>
    <property type="evidence" value="ECO:0007669"/>
    <property type="project" value="UniProtKB-SubCell"/>
</dbReference>
<evidence type="ECO:0000256" key="6">
    <source>
        <dbReference type="SAM" id="MobiDB-lite"/>
    </source>
</evidence>
<keyword evidence="5" id="KW-0539">Nucleus</keyword>
<protein>
    <submittedName>
        <fullName evidence="8">(spotted green pufferfish) hypothetical protein</fullName>
    </submittedName>
</protein>